<dbReference type="AlphaFoldDB" id="A0A8R1IVM1"/>
<organism evidence="1 2">
    <name type="scientific">Caenorhabditis japonica</name>
    <dbReference type="NCBI Taxonomy" id="281687"/>
    <lineage>
        <taxon>Eukaryota</taxon>
        <taxon>Metazoa</taxon>
        <taxon>Ecdysozoa</taxon>
        <taxon>Nematoda</taxon>
        <taxon>Chromadorea</taxon>
        <taxon>Rhabditida</taxon>
        <taxon>Rhabditina</taxon>
        <taxon>Rhabditomorpha</taxon>
        <taxon>Rhabditoidea</taxon>
        <taxon>Rhabditidae</taxon>
        <taxon>Peloderinae</taxon>
        <taxon>Caenorhabditis</taxon>
    </lineage>
</organism>
<evidence type="ECO:0000313" key="1">
    <source>
        <dbReference type="EnsemblMetazoa" id="CJA43279.1"/>
    </source>
</evidence>
<reference evidence="2" key="1">
    <citation type="submission" date="2010-08" db="EMBL/GenBank/DDBJ databases">
        <authorList>
            <consortium name="Caenorhabditis japonica Sequencing Consortium"/>
            <person name="Wilson R.K."/>
        </authorList>
    </citation>
    <scope>NUCLEOTIDE SEQUENCE [LARGE SCALE GENOMIC DNA]</scope>
    <source>
        <strain evidence="2">DF5081</strain>
    </source>
</reference>
<sequence length="87" mass="10209">MFLPSFGRYREVYWTNRTHVYTQMTKASYRSPATRSRDFGEEKRKALRERQCADAQYWEGRVRHGAFSSQGGATFSEIICCFFGCEC</sequence>
<name>A0A8R1IVM1_CAEJA</name>
<reference evidence="1" key="2">
    <citation type="submission" date="2022-06" db="UniProtKB">
        <authorList>
            <consortium name="EnsemblMetazoa"/>
        </authorList>
    </citation>
    <scope>IDENTIFICATION</scope>
    <source>
        <strain evidence="1">DF5081</strain>
    </source>
</reference>
<dbReference type="EnsemblMetazoa" id="CJA43279.1">
    <property type="protein sequence ID" value="CJA43279.1"/>
    <property type="gene ID" value="WBGene00219127"/>
</dbReference>
<proteinExistence type="predicted"/>
<evidence type="ECO:0000313" key="2">
    <source>
        <dbReference type="Proteomes" id="UP000005237"/>
    </source>
</evidence>
<dbReference type="Proteomes" id="UP000005237">
    <property type="component" value="Unassembled WGS sequence"/>
</dbReference>
<protein>
    <submittedName>
        <fullName evidence="1">Uncharacterized protein</fullName>
    </submittedName>
</protein>
<keyword evidence="2" id="KW-1185">Reference proteome</keyword>
<accession>A0A8R1IVM1</accession>